<feature type="non-terminal residue" evidence="1">
    <location>
        <position position="262"/>
    </location>
</feature>
<dbReference type="EMBL" id="BART01009097">
    <property type="protein sequence ID" value="GAG62845.1"/>
    <property type="molecule type" value="Genomic_DNA"/>
</dbReference>
<comment type="caution">
    <text evidence="1">The sequence shown here is derived from an EMBL/GenBank/DDBJ whole genome shotgun (WGS) entry which is preliminary data.</text>
</comment>
<proteinExistence type="predicted"/>
<reference evidence="1" key="1">
    <citation type="journal article" date="2014" name="Front. Microbiol.">
        <title>High frequency of phylogenetically diverse reductive dehalogenase-homologous genes in deep subseafloor sedimentary metagenomes.</title>
        <authorList>
            <person name="Kawai M."/>
            <person name="Futagami T."/>
            <person name="Toyoda A."/>
            <person name="Takaki Y."/>
            <person name="Nishi S."/>
            <person name="Hori S."/>
            <person name="Arai W."/>
            <person name="Tsubouchi T."/>
            <person name="Morono Y."/>
            <person name="Uchiyama I."/>
            <person name="Ito T."/>
            <person name="Fujiyama A."/>
            <person name="Inagaki F."/>
            <person name="Takami H."/>
        </authorList>
    </citation>
    <scope>NUCLEOTIDE SEQUENCE</scope>
    <source>
        <strain evidence="1">Expedition CK06-06</strain>
    </source>
</reference>
<protein>
    <submittedName>
        <fullName evidence="1">Uncharacterized protein</fullName>
    </submittedName>
</protein>
<dbReference type="AlphaFoldDB" id="X0Z1A4"/>
<accession>X0Z1A4</accession>
<organism evidence="1">
    <name type="scientific">marine sediment metagenome</name>
    <dbReference type="NCBI Taxonomy" id="412755"/>
    <lineage>
        <taxon>unclassified sequences</taxon>
        <taxon>metagenomes</taxon>
        <taxon>ecological metagenomes</taxon>
    </lineage>
</organism>
<sequence>MQDKLITNNMLFIIPSWGDLLGYPTLGKYVSQDISKIHSDFVVFLTGIESSVGIEKGTLHFLFGLGYYYTKFELQHGKYIIDKKQLTGLILSDFVYDQLATSKNITLESDRDVIISEKVIKVPIDLSNKSDTQKTFIKGTLMRNVFIPNKDIILDMMDEIRKPDTYLLDIDGHLLLSTHGDFYNKILVSKKMNENKVRNYINSRAGINDIIFGADEILKENFSPLEILKIREIILNLKKIYSNLEYDPILLSSILENAFPMD</sequence>
<name>X0Z1A4_9ZZZZ</name>
<gene>
    <name evidence="1" type="ORF">S01H4_20264</name>
</gene>
<evidence type="ECO:0000313" key="1">
    <source>
        <dbReference type="EMBL" id="GAG62845.1"/>
    </source>
</evidence>